<evidence type="ECO:0000313" key="2">
    <source>
        <dbReference type="EMBL" id="OLQ03675.1"/>
    </source>
</evidence>
<dbReference type="InterPro" id="IPR036188">
    <property type="entry name" value="FAD/NAD-bd_sf"/>
</dbReference>
<dbReference type="Pfam" id="PF07992">
    <property type="entry name" value="Pyr_redox_2"/>
    <property type="match status" value="1"/>
</dbReference>
<dbReference type="AlphaFoldDB" id="A0A1Q9E8C8"/>
<reference evidence="2 3" key="1">
    <citation type="submission" date="2016-02" db="EMBL/GenBank/DDBJ databases">
        <title>Genome analysis of coral dinoflagellate symbionts highlights evolutionary adaptations to a symbiotic lifestyle.</title>
        <authorList>
            <person name="Aranda M."/>
            <person name="Li Y."/>
            <person name="Liew Y.J."/>
            <person name="Baumgarten S."/>
            <person name="Simakov O."/>
            <person name="Wilson M."/>
            <person name="Piel J."/>
            <person name="Ashoor H."/>
            <person name="Bougouffa S."/>
            <person name="Bajic V.B."/>
            <person name="Ryu T."/>
            <person name="Ravasi T."/>
            <person name="Bayer T."/>
            <person name="Micklem G."/>
            <person name="Kim H."/>
            <person name="Bhak J."/>
            <person name="Lajeunesse T.C."/>
            <person name="Voolstra C.R."/>
        </authorList>
    </citation>
    <scope>NUCLEOTIDE SEQUENCE [LARGE SCALE GENOMIC DNA]</scope>
    <source>
        <strain evidence="2 3">CCMP2467</strain>
    </source>
</reference>
<dbReference type="GO" id="GO:0016491">
    <property type="term" value="F:oxidoreductase activity"/>
    <property type="evidence" value="ECO:0007669"/>
    <property type="project" value="InterPro"/>
</dbReference>
<evidence type="ECO:0000313" key="3">
    <source>
        <dbReference type="Proteomes" id="UP000186817"/>
    </source>
</evidence>
<comment type="caution">
    <text evidence="2">The sequence shown here is derived from an EMBL/GenBank/DDBJ whole genome shotgun (WGS) entry which is preliminary data.</text>
</comment>
<name>A0A1Q9E8C8_SYMMI</name>
<organism evidence="2 3">
    <name type="scientific">Symbiodinium microadriaticum</name>
    <name type="common">Dinoflagellate</name>
    <name type="synonym">Zooxanthella microadriatica</name>
    <dbReference type="NCBI Taxonomy" id="2951"/>
    <lineage>
        <taxon>Eukaryota</taxon>
        <taxon>Sar</taxon>
        <taxon>Alveolata</taxon>
        <taxon>Dinophyceae</taxon>
        <taxon>Suessiales</taxon>
        <taxon>Symbiodiniaceae</taxon>
        <taxon>Symbiodinium</taxon>
    </lineage>
</organism>
<gene>
    <name evidence="2" type="ORF">AK812_SmicGene13345</name>
</gene>
<evidence type="ECO:0000259" key="1">
    <source>
        <dbReference type="Pfam" id="PF07992"/>
    </source>
</evidence>
<feature type="domain" description="FAD/NAD(P)-binding" evidence="1">
    <location>
        <begin position="140"/>
        <end position="253"/>
    </location>
</feature>
<accession>A0A1Q9E8C8</accession>
<dbReference type="InterPro" id="IPR023753">
    <property type="entry name" value="FAD/NAD-binding_dom"/>
</dbReference>
<dbReference type="Gene3D" id="3.50.50.100">
    <property type="match status" value="1"/>
</dbReference>
<proteinExistence type="predicted"/>
<sequence>MSDSIHQKAPQKEQDLVLPVVLPNGAAKESPGLDVLPLLRPAWKRMPLWRTLDCPGLRPAVEDDAAMDETRMNEKITKGQEHSSCAPAQDEWKALRAGGSELCSETAACRERQNNSHMSWLPFQRLSFEIYVTEIRERSAVVFPCERGTRVAEFEVIDFDYAVIAAGSRYVGKSQWKVAGDDEAQHSLQGRRQGLTALRQRLEQRAARGEPAVLLGAGLVGVELAAELAHFLPTLPVILADRCSRPLPTLPVDAQVLEENFEDC</sequence>
<dbReference type="OrthoDB" id="10287602at2759"/>
<dbReference type="EMBL" id="LSRX01000230">
    <property type="protein sequence ID" value="OLQ03675.1"/>
    <property type="molecule type" value="Genomic_DNA"/>
</dbReference>
<dbReference type="Proteomes" id="UP000186817">
    <property type="component" value="Unassembled WGS sequence"/>
</dbReference>
<protein>
    <recommendedName>
        <fullName evidence="1">FAD/NAD(P)-binding domain-containing protein</fullName>
    </recommendedName>
</protein>
<keyword evidence="3" id="KW-1185">Reference proteome</keyword>
<dbReference type="SUPFAM" id="SSF51905">
    <property type="entry name" value="FAD/NAD(P)-binding domain"/>
    <property type="match status" value="1"/>
</dbReference>